<accession>A0A452RD68</accession>
<dbReference type="STRING" id="9643.ENSUAMP00000016666"/>
<proteinExistence type="predicted"/>
<dbReference type="InterPro" id="IPR029266">
    <property type="entry name" value="FAM217"/>
</dbReference>
<dbReference type="OMA" id="RPSYYAF"/>
<feature type="compositionally biased region" description="Basic and acidic residues" evidence="1">
    <location>
        <begin position="259"/>
        <end position="269"/>
    </location>
</feature>
<dbReference type="Proteomes" id="UP000291022">
    <property type="component" value="Unassembled WGS sequence"/>
</dbReference>
<evidence type="ECO:0000256" key="1">
    <source>
        <dbReference type="SAM" id="MobiDB-lite"/>
    </source>
</evidence>
<feature type="compositionally biased region" description="Basic and acidic residues" evidence="1">
    <location>
        <begin position="53"/>
        <end position="64"/>
    </location>
</feature>
<dbReference type="GeneTree" id="ENSGT00940000154543"/>
<organism evidence="2 3">
    <name type="scientific">Ursus americanus</name>
    <name type="common">American black bear</name>
    <name type="synonym">Euarctos americanus</name>
    <dbReference type="NCBI Taxonomy" id="9643"/>
    <lineage>
        <taxon>Eukaryota</taxon>
        <taxon>Metazoa</taxon>
        <taxon>Chordata</taxon>
        <taxon>Craniata</taxon>
        <taxon>Vertebrata</taxon>
        <taxon>Euteleostomi</taxon>
        <taxon>Mammalia</taxon>
        <taxon>Eutheria</taxon>
        <taxon>Laurasiatheria</taxon>
        <taxon>Carnivora</taxon>
        <taxon>Caniformia</taxon>
        <taxon>Ursidae</taxon>
        <taxon>Ursus</taxon>
    </lineage>
</organism>
<protein>
    <submittedName>
        <fullName evidence="2">Family with sequence similarity 217 member B</fullName>
    </submittedName>
</protein>
<dbReference type="Pfam" id="PF15344">
    <property type="entry name" value="FAM217"/>
    <property type="match status" value="1"/>
</dbReference>
<dbReference type="Ensembl" id="ENSUAMT00000018655.1">
    <property type="protein sequence ID" value="ENSUAMP00000016666.1"/>
    <property type="gene ID" value="ENSUAMG00000013241.1"/>
</dbReference>
<keyword evidence="3" id="KW-1185">Reference proteome</keyword>
<dbReference type="GO" id="GO:0005654">
    <property type="term" value="C:nucleoplasm"/>
    <property type="evidence" value="ECO:0007669"/>
    <property type="project" value="Ensembl"/>
</dbReference>
<feature type="compositionally biased region" description="Basic and acidic residues" evidence="1">
    <location>
        <begin position="297"/>
        <end position="306"/>
    </location>
</feature>
<sequence>GRHCHFSNYSFISHSNMNAGPSWNKAQRSKNPSGKRQSQSQVPHVSSQPPADRVQESRSPEGKPEWSPLGPRRRGASGNELFLDLQCMKILKEGAGEEEDSASDLSDSERVPVPQSARAPPELHLRAEEIDAADPGPDPDADARGAAQPAYHYADFLPAPFSSWDLRDLAVPPGAQPRPAARSGAAGLLARYIDRLVQLEWLQMQTVQGEKGKGAKARPPTAPGTSTSGALKSPGRSKLMASAPARPPQEGACKLGASRRKELLREEARPSYYAFDTPPKALHAPRGSRPSSQKPALEVRTEEQRKKASKSPRPQRWNPPCSDSSGPGAPMQGATSWDPVDPGGPPRTQALAGLKKKGGASSGAHATISSEKKPKTNGIKQSTYKFKKEPK</sequence>
<gene>
    <name evidence="2" type="primary">FAM217B</name>
</gene>
<feature type="compositionally biased region" description="Low complexity" evidence="1">
    <location>
        <begin position="37"/>
        <end position="50"/>
    </location>
</feature>
<feature type="region of interest" description="Disordered" evidence="1">
    <location>
        <begin position="13"/>
        <end position="78"/>
    </location>
</feature>
<reference evidence="2" key="2">
    <citation type="submission" date="2025-08" db="UniProtKB">
        <authorList>
            <consortium name="Ensembl"/>
        </authorList>
    </citation>
    <scope>IDENTIFICATION</scope>
</reference>
<feature type="region of interest" description="Disordered" evidence="1">
    <location>
        <begin position="95"/>
        <end position="147"/>
    </location>
</feature>
<feature type="region of interest" description="Disordered" evidence="1">
    <location>
        <begin position="207"/>
        <end position="391"/>
    </location>
</feature>
<dbReference type="PANTHER" id="PTHR22145">
    <property type="entry name" value="SI:CH211-266K22.6"/>
    <property type="match status" value="1"/>
</dbReference>
<dbReference type="AlphaFoldDB" id="A0A452RD68"/>
<name>A0A452RD68_URSAM</name>
<reference evidence="3" key="1">
    <citation type="submission" date="2016-06" db="EMBL/GenBank/DDBJ databases">
        <title>De novo assembly and RNA-Seq shows season-dependent expression and editing in black bear kidneys.</title>
        <authorList>
            <person name="Korstanje R."/>
            <person name="Srivastava A."/>
            <person name="Sarsani V.K."/>
            <person name="Sheehan S.M."/>
            <person name="Seger R.L."/>
            <person name="Barter M.E."/>
            <person name="Lindqvist C."/>
            <person name="Brody L.C."/>
            <person name="Mullikin J.C."/>
        </authorList>
    </citation>
    <scope>NUCLEOTIDE SEQUENCE [LARGE SCALE GENOMIC DNA]</scope>
</reference>
<dbReference type="GO" id="GO:0005829">
    <property type="term" value="C:cytosol"/>
    <property type="evidence" value="ECO:0007669"/>
    <property type="project" value="Ensembl"/>
</dbReference>
<dbReference type="PANTHER" id="PTHR22145:SF3">
    <property type="entry name" value="PROTEIN FAM217B"/>
    <property type="match status" value="1"/>
</dbReference>
<evidence type="ECO:0000313" key="2">
    <source>
        <dbReference type="Ensembl" id="ENSUAMP00000016666.1"/>
    </source>
</evidence>
<reference evidence="2" key="3">
    <citation type="submission" date="2025-09" db="UniProtKB">
        <authorList>
            <consortium name="Ensembl"/>
        </authorList>
    </citation>
    <scope>IDENTIFICATION</scope>
</reference>
<feature type="compositionally biased region" description="Polar residues" evidence="1">
    <location>
        <begin position="13"/>
        <end position="36"/>
    </location>
</feature>
<evidence type="ECO:0000313" key="3">
    <source>
        <dbReference type="Proteomes" id="UP000291022"/>
    </source>
</evidence>